<evidence type="ECO:0000256" key="5">
    <source>
        <dbReference type="ARBA" id="ARBA00022786"/>
    </source>
</evidence>
<evidence type="ECO:0000259" key="9">
    <source>
        <dbReference type="PROSITE" id="PS51873"/>
    </source>
</evidence>
<dbReference type="PANTHER" id="PTHR11685">
    <property type="entry name" value="RBR FAMILY RING FINGER AND IBR DOMAIN-CONTAINING"/>
    <property type="match status" value="1"/>
</dbReference>
<dbReference type="PROSITE" id="PS50089">
    <property type="entry name" value="ZF_RING_2"/>
    <property type="match status" value="1"/>
</dbReference>
<keyword evidence="5" id="KW-0833">Ubl conjugation pathway</keyword>
<evidence type="ECO:0000313" key="10">
    <source>
        <dbReference type="EMBL" id="CAE0402145.1"/>
    </source>
</evidence>
<keyword evidence="3" id="KW-0677">Repeat</keyword>
<keyword evidence="6" id="KW-0862">Zinc</keyword>
<proteinExistence type="predicted"/>
<dbReference type="InterPro" id="IPR001841">
    <property type="entry name" value="Znf_RING"/>
</dbReference>
<dbReference type="Pfam" id="PF13923">
    <property type="entry name" value="zf-C3HC4_2"/>
    <property type="match status" value="1"/>
</dbReference>
<organism evidence="10">
    <name type="scientific">Amphora coffeiformis</name>
    <dbReference type="NCBI Taxonomy" id="265554"/>
    <lineage>
        <taxon>Eukaryota</taxon>
        <taxon>Sar</taxon>
        <taxon>Stramenopiles</taxon>
        <taxon>Ochrophyta</taxon>
        <taxon>Bacillariophyta</taxon>
        <taxon>Bacillariophyceae</taxon>
        <taxon>Bacillariophycidae</taxon>
        <taxon>Thalassiophysales</taxon>
        <taxon>Catenulaceae</taxon>
        <taxon>Amphora</taxon>
    </lineage>
</organism>
<dbReference type="Gene3D" id="3.30.40.10">
    <property type="entry name" value="Zinc/RING finger domain, C3HC4 (zinc finger)"/>
    <property type="match status" value="1"/>
</dbReference>
<keyword evidence="1" id="KW-0808">Transferase</keyword>
<keyword evidence="2" id="KW-0479">Metal-binding</keyword>
<dbReference type="EMBL" id="HBIM01000504">
    <property type="protein sequence ID" value="CAE0402145.1"/>
    <property type="molecule type" value="Transcribed_RNA"/>
</dbReference>
<sequence length="884" mass="97851">MSLVKKDIAFSTEETLKHSIRVRNLLARTLDDDSFHQALHSVICACIRRLDENSVALYSPTIRDTDTAQRLTRQQIQGHTIGSLAHATQRLRGGGTFPGDAAAWLYEASHELKQLQSSITRTVVIALMGTGIPRASKVSPCFPHILAFLDARYRNILENDKDVTEAAQKQLVSTSWVVVDLLAHHAGMKSFQDWERESYAAGIDHPPWNLTMESATENVARAVTQDGAGTLDLIMDIILFWPAKTQLPEQEDNSTGMSIEGLARMNHRCKEGAVWDEIYLRHIKYVFTKYALGGSDCKADGLFRWHKDRAILLAVLAATTNAMHGRLAFGFVADAVGPHAFDEARIAPTGISLTLAINLLNLVLGDEKASAIIEKYSGIRHLWEPLLGPRPTSSRYRRAPLPTDVSKRIVHFLQVNIDAESALDSLDKGGTDAIAVTLYLDLAAQTQDPMRPTIFWGIDLLQPFFRQLYSDTRISGDIRKVLCSKVLATAVSALEIVPPSKTPLVEEPHARDHDLPLGVPADFSDREDLNGLLHKHRLLQRKRALLSCEAMEARKGAYRMITDCVRLAGAPKEDPLSVPIAMFQCIASEERGLTPSVAHALKAIVTVFKDAIFSDVTGDEQNKLDFIAPLLPSLICAVVSDSADSRNVAEEWTRSILVDFDDKIAGLISNFLDADLCNSVPRYEPKPERQSDSLARFSDFGLPSVINEALYVILGRMKCVADCAAISPELALALLSKFDYSVEAAKDAFDKDKVNSIREVGMACRAGIHPKILQTGNTCRICFNDFGAGFALSCGHRFCTDCWKKYLSAKASEEGRKSIRITCPDHKCDEVISIFEVERIDPQAGKRLVHELVSAFVESDPLYSACPKVGCPMVAWQQTHRKWR</sequence>
<evidence type="ECO:0000256" key="4">
    <source>
        <dbReference type="ARBA" id="ARBA00022771"/>
    </source>
</evidence>
<dbReference type="GO" id="GO:0008270">
    <property type="term" value="F:zinc ion binding"/>
    <property type="evidence" value="ECO:0007669"/>
    <property type="project" value="UniProtKB-KW"/>
</dbReference>
<evidence type="ECO:0000256" key="3">
    <source>
        <dbReference type="ARBA" id="ARBA00022737"/>
    </source>
</evidence>
<dbReference type="GO" id="GO:0016567">
    <property type="term" value="P:protein ubiquitination"/>
    <property type="evidence" value="ECO:0007669"/>
    <property type="project" value="InterPro"/>
</dbReference>
<name>A0A7S3NZT8_9STRA</name>
<keyword evidence="4 7" id="KW-0863">Zinc-finger</keyword>
<dbReference type="InterPro" id="IPR013083">
    <property type="entry name" value="Znf_RING/FYVE/PHD"/>
</dbReference>
<gene>
    <name evidence="10" type="ORF">ACOF00016_LOCUS440</name>
</gene>
<feature type="domain" description="RING-type" evidence="8">
    <location>
        <begin position="779"/>
        <end position="827"/>
    </location>
</feature>
<dbReference type="PROSITE" id="PS51873">
    <property type="entry name" value="TRIAD"/>
    <property type="match status" value="1"/>
</dbReference>
<accession>A0A7S3NZT8</accession>
<evidence type="ECO:0000259" key="8">
    <source>
        <dbReference type="PROSITE" id="PS50089"/>
    </source>
</evidence>
<evidence type="ECO:0000256" key="7">
    <source>
        <dbReference type="PROSITE-ProRule" id="PRU00175"/>
    </source>
</evidence>
<evidence type="ECO:0000256" key="2">
    <source>
        <dbReference type="ARBA" id="ARBA00022723"/>
    </source>
</evidence>
<reference evidence="10" key="1">
    <citation type="submission" date="2021-01" db="EMBL/GenBank/DDBJ databases">
        <authorList>
            <person name="Corre E."/>
            <person name="Pelletier E."/>
            <person name="Niang G."/>
            <person name="Scheremetjew M."/>
            <person name="Finn R."/>
            <person name="Kale V."/>
            <person name="Holt S."/>
            <person name="Cochrane G."/>
            <person name="Meng A."/>
            <person name="Brown T."/>
            <person name="Cohen L."/>
        </authorList>
    </citation>
    <scope>NUCLEOTIDE SEQUENCE</scope>
    <source>
        <strain evidence="10">CCMP127</strain>
    </source>
</reference>
<dbReference type="GO" id="GO:0004842">
    <property type="term" value="F:ubiquitin-protein transferase activity"/>
    <property type="evidence" value="ECO:0007669"/>
    <property type="project" value="InterPro"/>
</dbReference>
<evidence type="ECO:0000256" key="6">
    <source>
        <dbReference type="ARBA" id="ARBA00022833"/>
    </source>
</evidence>
<dbReference type="SUPFAM" id="SSF57850">
    <property type="entry name" value="RING/U-box"/>
    <property type="match status" value="1"/>
</dbReference>
<dbReference type="InterPro" id="IPR031127">
    <property type="entry name" value="E3_UB_ligase_RBR"/>
</dbReference>
<evidence type="ECO:0008006" key="11">
    <source>
        <dbReference type="Google" id="ProtNLM"/>
    </source>
</evidence>
<dbReference type="AlphaFoldDB" id="A0A7S3NZT8"/>
<evidence type="ECO:0000256" key="1">
    <source>
        <dbReference type="ARBA" id="ARBA00022679"/>
    </source>
</evidence>
<dbReference type="InterPro" id="IPR044066">
    <property type="entry name" value="TRIAD_supradom"/>
</dbReference>
<protein>
    <recommendedName>
        <fullName evidence="11">RING-type domain-containing protein</fullName>
    </recommendedName>
</protein>
<feature type="domain" description="RING-type" evidence="9">
    <location>
        <begin position="775"/>
        <end position="884"/>
    </location>
</feature>